<gene>
    <name evidence="1" type="ORF">SAMN05660199_04633</name>
</gene>
<dbReference type="RefSeq" id="WP_165617706.1">
    <property type="nucleotide sequence ID" value="NZ_FNIR01000023.1"/>
</dbReference>
<dbReference type="STRING" id="1052260.SAMN05660199_04633"/>
<accession>A0A1H0UTI9</accession>
<sequence>MIIALLSAWVVAGLLLALLVGAAVRIADQRYQLTAAVAVPVEQPEVGRAVAA</sequence>
<name>A0A1H0UTI9_9ACTN</name>
<organism evidence="1 2">
    <name type="scientific">Klenkia soli</name>
    <dbReference type="NCBI Taxonomy" id="1052260"/>
    <lineage>
        <taxon>Bacteria</taxon>
        <taxon>Bacillati</taxon>
        <taxon>Actinomycetota</taxon>
        <taxon>Actinomycetes</taxon>
        <taxon>Geodermatophilales</taxon>
        <taxon>Geodermatophilaceae</taxon>
        <taxon>Klenkia</taxon>
    </lineage>
</organism>
<protein>
    <submittedName>
        <fullName evidence="1">Uncharacterized protein</fullName>
    </submittedName>
</protein>
<dbReference type="AlphaFoldDB" id="A0A1H0UTI9"/>
<dbReference type="Proteomes" id="UP000199088">
    <property type="component" value="Unassembled WGS sequence"/>
</dbReference>
<evidence type="ECO:0000313" key="2">
    <source>
        <dbReference type="Proteomes" id="UP000199088"/>
    </source>
</evidence>
<evidence type="ECO:0000313" key="1">
    <source>
        <dbReference type="EMBL" id="SDP69532.1"/>
    </source>
</evidence>
<reference evidence="2" key="1">
    <citation type="submission" date="2016-10" db="EMBL/GenBank/DDBJ databases">
        <authorList>
            <person name="Varghese N."/>
            <person name="Submissions S."/>
        </authorList>
    </citation>
    <scope>NUCLEOTIDE SEQUENCE [LARGE SCALE GENOMIC DNA]</scope>
    <source>
        <strain evidence="2">DSM 45843</strain>
    </source>
</reference>
<proteinExistence type="predicted"/>
<keyword evidence="2" id="KW-1185">Reference proteome</keyword>
<dbReference type="EMBL" id="FNIR01000023">
    <property type="protein sequence ID" value="SDP69532.1"/>
    <property type="molecule type" value="Genomic_DNA"/>
</dbReference>